<feature type="region of interest" description="Disordered" evidence="2">
    <location>
        <begin position="1220"/>
        <end position="1300"/>
    </location>
</feature>
<dbReference type="Gene3D" id="3.40.50.300">
    <property type="entry name" value="P-loop containing nucleotide triphosphate hydrolases"/>
    <property type="match status" value="1"/>
</dbReference>
<dbReference type="SMART" id="SM00487">
    <property type="entry name" value="DEXDc"/>
    <property type="match status" value="1"/>
</dbReference>
<dbReference type="GO" id="GO:0016787">
    <property type="term" value="F:hydrolase activity"/>
    <property type="evidence" value="ECO:0007669"/>
    <property type="project" value="UniProtKB-KW"/>
</dbReference>
<feature type="compositionally biased region" description="Acidic residues" evidence="2">
    <location>
        <begin position="1105"/>
        <end position="1114"/>
    </location>
</feature>
<dbReference type="CDD" id="cd18793">
    <property type="entry name" value="SF2_C_SNF"/>
    <property type="match status" value="1"/>
</dbReference>
<dbReference type="SMART" id="SM00490">
    <property type="entry name" value="HELICc"/>
    <property type="match status" value="1"/>
</dbReference>
<dbReference type="InterPro" id="IPR027417">
    <property type="entry name" value="P-loop_NTPase"/>
</dbReference>
<feature type="region of interest" description="Disordered" evidence="2">
    <location>
        <begin position="1101"/>
        <end position="1204"/>
    </location>
</feature>
<dbReference type="InterPro" id="IPR049730">
    <property type="entry name" value="SNF2/RAD54-like_C"/>
</dbReference>
<evidence type="ECO:0000313" key="5">
    <source>
        <dbReference type="Proteomes" id="UP000037923"/>
    </source>
</evidence>
<evidence type="ECO:0000256" key="1">
    <source>
        <dbReference type="ARBA" id="ARBA00022801"/>
    </source>
</evidence>
<reference evidence="4 5" key="1">
    <citation type="submission" date="2015-07" db="EMBL/GenBank/DDBJ databases">
        <title>High-quality genome of monoxenous trypanosomatid Leptomonas pyrrhocoris.</title>
        <authorList>
            <person name="Flegontov P."/>
            <person name="Butenko A."/>
            <person name="Firsov S."/>
            <person name="Vlcek C."/>
            <person name="Logacheva M.D."/>
            <person name="Field M."/>
            <person name="Filatov D."/>
            <person name="Flegontova O."/>
            <person name="Gerasimov E."/>
            <person name="Jackson A.P."/>
            <person name="Kelly S."/>
            <person name="Opperdoes F."/>
            <person name="O'Reilly A."/>
            <person name="Votypka J."/>
            <person name="Yurchenko V."/>
            <person name="Lukes J."/>
        </authorList>
    </citation>
    <scope>NUCLEOTIDE SEQUENCE [LARGE SCALE GENOMIC DNA]</scope>
    <source>
        <strain evidence="4">H10</strain>
    </source>
</reference>
<dbReference type="SUPFAM" id="SSF52540">
    <property type="entry name" value="P-loop containing nucleoside triphosphate hydrolases"/>
    <property type="match status" value="3"/>
</dbReference>
<comment type="caution">
    <text evidence="4">The sequence shown here is derived from an EMBL/GenBank/DDBJ whole genome shotgun (WGS) entry which is preliminary data.</text>
</comment>
<feature type="region of interest" description="Disordered" evidence="2">
    <location>
        <begin position="888"/>
        <end position="925"/>
    </location>
</feature>
<dbReference type="EMBL" id="LGTL01000003">
    <property type="protein sequence ID" value="KPA83945.1"/>
    <property type="molecule type" value="Genomic_DNA"/>
</dbReference>
<dbReference type="PROSITE" id="PS51192">
    <property type="entry name" value="HELICASE_ATP_BIND_1"/>
    <property type="match status" value="1"/>
</dbReference>
<feature type="compositionally biased region" description="Polar residues" evidence="2">
    <location>
        <begin position="604"/>
        <end position="613"/>
    </location>
</feature>
<dbReference type="RefSeq" id="XP_015662383.1">
    <property type="nucleotide sequence ID" value="XM_015798905.1"/>
</dbReference>
<dbReference type="GeneID" id="26902393"/>
<dbReference type="PANTHER" id="PTHR10799">
    <property type="entry name" value="SNF2/RAD54 HELICASE FAMILY"/>
    <property type="match status" value="1"/>
</dbReference>
<feature type="region of interest" description="Disordered" evidence="2">
    <location>
        <begin position="539"/>
        <end position="561"/>
    </location>
</feature>
<feature type="region of interest" description="Disordered" evidence="2">
    <location>
        <begin position="454"/>
        <end position="480"/>
    </location>
</feature>
<organism evidence="4 5">
    <name type="scientific">Leptomonas pyrrhocoris</name>
    <name type="common">Firebug parasite</name>
    <dbReference type="NCBI Taxonomy" id="157538"/>
    <lineage>
        <taxon>Eukaryota</taxon>
        <taxon>Discoba</taxon>
        <taxon>Euglenozoa</taxon>
        <taxon>Kinetoplastea</taxon>
        <taxon>Metakinetoplastina</taxon>
        <taxon>Trypanosomatida</taxon>
        <taxon>Trypanosomatidae</taxon>
        <taxon>Leishmaniinae</taxon>
        <taxon>Leptomonas</taxon>
    </lineage>
</organism>
<sequence>MLVRRPLTALAFRQQTQVQMHARQQRLVHEVHYRAYVKVHEARMRMLFGLDDSVNGGAAPNRNGGRVDADKRLSTHSGPAAVVDPVAAGEAAYLDSLDASKSEEEARVLQVIASIDAALKRQLASAYQRSMDDCGVSAAACSERKLPGDHTVLLSGTAAAQTPLLSSSPSSPASFALRRPAIVEAVIASTTQRVEAFVDQLLPYQQEGVRWLLRLNALEHMNGILADDMGLGKTAQTVVYLSCYKDMLEQEVQRPLEVLHARHTQLCQRALGLAIVGTELAVPALPSWLSWCASATVAEEVEEGGDGRGDSRRADSSAQPINGEASFASITSANAPLTAARACGRSIQLVKEVKRWLWQLDEAGERDGHTTAAVTRASSPFAFSSSPLPTRQRQALQSSCNPFETSEQQQVQQCDTSATATTSPAVNVVALVPIKRRRGRPSKHLSAMMTAAALAAGGSTQPTSSARSSLTSSPAPQSPLSLSSMIAHQCQLSTCSSALDARLDREWSRFRPVLIIAPLSTLPHWNAEFRRFSRRGAAAGGERGKGAAVAPSPLQNSSGAPLRDTQERFTAYVLNGPRGEREERMRAFLEHTQGLEEPPPQSPVTPTTAPPQASMTTPVLVIPHDMLTKPLSGPLRQISRVRWHVVVIDEAQRIKSAQSSLFKKVCLLDSISRLVLTGTPLQNNTTELFSLLQFLAPQSFTSSAGALFEQLDSALMAASRSSALEDRELHLLLCRRVHRLLMPFILRREKTILKAALPPLRDYAVLCPLLPFQAAQLAEVRRKHEEGTLSGNPHIQYRKILLHPYTTQAFFYVDEQVVQTSGKLLVLDFMMRFLQRTRHKFLVFCGWTLVLDVVETLCGMRGIPYVRLDGKTPVEKREANIEGFNRPFTKLEGEGEGESINGGALSHPHARRTGRRNSNGGSCARTTATAAAAAAHGGGAVAEDDEHELAPAPCCFLISKVAGGVGLNLQAADAVFLLDVDYNPQRDAQALSRVYRVGQTREVRVFRLVIDHPIERNIVAIHEAKENLGRAVVQAGRYDLHSSVQEREAALQQIFRAGTLSKLSEQLSMTSPTVATASEATATVVAAGAAAEEDGPFEAVREKDGEDDDVEDCGDASVDARGAASSAWRCGGSDNEGGTAEDEDAEVDEEEQMDMPNDAVSPTSMQTPTDLHRVFLNCPNGPLPSALKKPKTETTEDDNHDKATVSHTITNAAALEQIRLQRPQPQPQPHRKRRHISFKLENDTEEYSKDSSHSEDGEAGLSTDGDPRSGIESKVLGAETPSTAAPGGKQDDEAHTPTAAVVPPAAHLLAMRERLEEVLLRHDGERGVLQDMFRTLEASLAAAK</sequence>
<dbReference type="InterPro" id="IPR014001">
    <property type="entry name" value="Helicase_ATP-bd"/>
</dbReference>
<dbReference type="OMA" id="NTEYVHA"/>
<dbReference type="InterPro" id="IPR038718">
    <property type="entry name" value="SNF2-like_sf"/>
</dbReference>
<dbReference type="Pfam" id="PF00271">
    <property type="entry name" value="Helicase_C"/>
    <property type="match status" value="1"/>
</dbReference>
<dbReference type="EMBL" id="LGTL01000003">
    <property type="protein sequence ID" value="KPA83944.1"/>
    <property type="molecule type" value="Genomic_DNA"/>
</dbReference>
<dbReference type="OrthoDB" id="278690at2759"/>
<gene>
    <name evidence="4" type="ORF">ABB37_02098</name>
</gene>
<feature type="compositionally biased region" description="Acidic residues" evidence="2">
    <location>
        <begin position="1139"/>
        <end position="1153"/>
    </location>
</feature>
<dbReference type="Gene3D" id="3.40.50.10810">
    <property type="entry name" value="Tandem AAA-ATPase domain"/>
    <property type="match status" value="2"/>
</dbReference>
<dbReference type="VEuPathDB" id="TriTrypDB:LpyrH10_03_2490"/>
<feature type="region of interest" description="Disordered" evidence="2">
    <location>
        <begin position="592"/>
        <end position="613"/>
    </location>
</feature>
<evidence type="ECO:0000259" key="3">
    <source>
        <dbReference type="PROSITE" id="PS51192"/>
    </source>
</evidence>
<dbReference type="InterPro" id="IPR000330">
    <property type="entry name" value="SNF2_N"/>
</dbReference>
<feature type="compositionally biased region" description="Basic and acidic residues" evidence="2">
    <location>
        <begin position="1190"/>
        <end position="1204"/>
    </location>
</feature>
<feature type="domain" description="Helicase ATP-binding" evidence="3">
    <location>
        <begin position="612"/>
        <end position="698"/>
    </location>
</feature>
<feature type="compositionally biased region" description="Low complexity" evidence="2">
    <location>
        <begin position="916"/>
        <end position="925"/>
    </location>
</feature>
<name>A0A0N0VGY3_LEPPY</name>
<evidence type="ECO:0000256" key="2">
    <source>
        <dbReference type="SAM" id="MobiDB-lite"/>
    </source>
</evidence>
<protein>
    <recommendedName>
        <fullName evidence="3">Helicase ATP-binding domain-containing protein</fullName>
    </recommendedName>
</protein>
<dbReference type="Proteomes" id="UP000037923">
    <property type="component" value="Unassembled WGS sequence"/>
</dbReference>
<feature type="compositionally biased region" description="Basic and acidic residues" evidence="2">
    <location>
        <begin position="1238"/>
        <end position="1256"/>
    </location>
</feature>
<accession>A0A0N0VGY3</accession>
<dbReference type="GO" id="GO:0005524">
    <property type="term" value="F:ATP binding"/>
    <property type="evidence" value="ECO:0007669"/>
    <property type="project" value="InterPro"/>
</dbReference>
<feature type="compositionally biased region" description="Basic and acidic residues" evidence="2">
    <location>
        <begin position="305"/>
        <end position="315"/>
    </location>
</feature>
<feature type="region of interest" description="Disordered" evidence="2">
    <location>
        <begin position="301"/>
        <end position="320"/>
    </location>
</feature>
<dbReference type="InterPro" id="IPR001650">
    <property type="entry name" value="Helicase_C-like"/>
</dbReference>
<dbReference type="RefSeq" id="XP_015662384.1">
    <property type="nucleotide sequence ID" value="XM_015798906.1"/>
</dbReference>
<dbReference type="Pfam" id="PF00176">
    <property type="entry name" value="SNF2-rel_dom"/>
    <property type="match status" value="1"/>
</dbReference>
<keyword evidence="5" id="KW-1185">Reference proteome</keyword>
<evidence type="ECO:0000313" key="4">
    <source>
        <dbReference type="EMBL" id="KPA83944.1"/>
    </source>
</evidence>
<feature type="compositionally biased region" description="Polar residues" evidence="2">
    <location>
        <begin position="1160"/>
        <end position="1169"/>
    </location>
</feature>
<proteinExistence type="predicted"/>
<keyword evidence="1" id="KW-0378">Hydrolase</keyword>